<accession>A0A2N8T298</accession>
<dbReference type="AlphaFoldDB" id="A0A2N8T298"/>
<dbReference type="RefSeq" id="WP_102894992.1">
    <property type="nucleotide sequence ID" value="NZ_JAMOHU010000006.1"/>
</dbReference>
<proteinExistence type="predicted"/>
<name>A0A2N8T298_STUST</name>
<protein>
    <submittedName>
        <fullName evidence="1">Dicarboxylate transport</fullName>
    </submittedName>
</protein>
<dbReference type="Pfam" id="PF11739">
    <property type="entry name" value="YdbH-like"/>
    <property type="match status" value="1"/>
</dbReference>
<evidence type="ECO:0000313" key="2">
    <source>
        <dbReference type="Proteomes" id="UP000236023"/>
    </source>
</evidence>
<organism evidence="1 2">
    <name type="scientific">Stutzerimonas stutzeri</name>
    <name type="common">Pseudomonas stutzeri</name>
    <dbReference type="NCBI Taxonomy" id="316"/>
    <lineage>
        <taxon>Bacteria</taxon>
        <taxon>Pseudomonadati</taxon>
        <taxon>Pseudomonadota</taxon>
        <taxon>Gammaproteobacteria</taxon>
        <taxon>Pseudomonadales</taxon>
        <taxon>Pseudomonadaceae</taxon>
        <taxon>Stutzerimonas</taxon>
    </lineage>
</organism>
<evidence type="ECO:0000313" key="1">
    <source>
        <dbReference type="EMBL" id="PNG08871.1"/>
    </source>
</evidence>
<comment type="caution">
    <text evidence="1">The sequence shown here is derived from an EMBL/GenBank/DDBJ whole genome shotgun (WGS) entry which is preliminary data.</text>
</comment>
<dbReference type="EMBL" id="POUT01000008">
    <property type="protein sequence ID" value="PNG08871.1"/>
    <property type="molecule type" value="Genomic_DNA"/>
</dbReference>
<dbReference type="InterPro" id="IPR021730">
    <property type="entry name" value="YdbH"/>
</dbReference>
<sequence>MTKRPSLLLRALLILLVLAMAAGGYAWSRWESFKREQGIVQLDWQGLQLSSHGLSLQRLRYAQEDREGTRLALEAHDLQLEIASLLQPLPARSLQITQLSLDWHSPPKTPERAPEAPLDWQRHARWATLLPKQLEIAALQLNLPCAKGRCDERGALRLQHAGEPLLPLSARLDLQRNEHRLSLRASAERDGPTTQLELELSIDDQRRLESRSQLSHADKARHWSGTLAMGSLPEAPWLLDWLGDWLSYAPIPLPDLPEEMRLGAGWALELPQQLDATLDWRAIAGELRLSAQLPAFWPLVGIGQLQGRLDLAARGQDSLWLPTELQADLQLRPEPTLLAALPPALRPEQLHLKIEPTDGDAGNGRLPLQLHLGSQGASTSELRARLQLATAAPYALDIEQARLQLRSARLQLDTLALRDLDARLNFTGQVAPERVQLQLQTGSHIGLASLASAELSASQLRAEPSRLRLQAELGQTRPAVWAVQGPAELRIGRLQHPQLHPQGWHWSGQLQADPGQLSAAGPLNNDAGLALAINLAKPWAGPLEVSGRLPETFLRAGNPLARSLTAWPALLELTSGRLQGSGRLSLPSGNGAPSASLTLDARGLAGIFDRSELAGLDARLAASLQRNRLQIDMTELRLAQLNPGFTFGPLLLRGQYHAGLDRPAQGRLSWQTAETGILGGRLWLDATSLDLAATQQRLDVHLQGVQLPQLLAAYPAEGLSGSGIIDGQFELRRSAQGLSVDRGNLAARAPGGVLRFRSPKIEALGQANPAMKIVAEALHDFHYDLLSSDVRYDENGKLNLGLRLNGRNPALEGGRPINFSINLEEDIPALLTSLQLSDRVSETIQRRVQERLR</sequence>
<gene>
    <name evidence="1" type="ORF">CXK94_15300</name>
</gene>
<reference evidence="1 2" key="1">
    <citation type="submission" date="2018-01" db="EMBL/GenBank/DDBJ databases">
        <title>Denitrification phenotypes of diverse strains of Pseudomonas stutzeri.</title>
        <authorList>
            <person name="Milligan D.A."/>
            <person name="Bergaust L."/>
            <person name="Bakken L.R."/>
            <person name="Frostegard A."/>
        </authorList>
    </citation>
    <scope>NUCLEOTIDE SEQUENCE [LARGE SCALE GENOMIC DNA]</scope>
    <source>
        <strain evidence="1 2">24a75</strain>
    </source>
</reference>
<dbReference type="Proteomes" id="UP000236023">
    <property type="component" value="Unassembled WGS sequence"/>
</dbReference>